<evidence type="ECO:0000256" key="3">
    <source>
        <dbReference type="ARBA" id="ARBA00023172"/>
    </source>
</evidence>
<protein>
    <submittedName>
        <fullName evidence="7">Transposase DDE domain protein</fullName>
    </submittedName>
</protein>
<comment type="caution">
    <text evidence="7">The sequence shown here is derived from an EMBL/GenBank/DDBJ whole genome shotgun (WGS) entry which is preliminary data.</text>
</comment>
<name>A0A150IHQ7_9EURY</name>
<accession>A0A150IHQ7</accession>
<dbReference type="GO" id="GO:0003677">
    <property type="term" value="F:DNA binding"/>
    <property type="evidence" value="ECO:0007669"/>
    <property type="project" value="UniProtKB-KW"/>
</dbReference>
<feature type="region of interest" description="Disordered" evidence="4">
    <location>
        <begin position="145"/>
        <end position="172"/>
    </location>
</feature>
<dbReference type="InterPro" id="IPR047959">
    <property type="entry name" value="Transpos_IS5"/>
</dbReference>
<evidence type="ECO:0000313" key="7">
    <source>
        <dbReference type="EMBL" id="KYC44516.1"/>
    </source>
</evidence>
<keyword evidence="2" id="KW-0238">DNA-binding</keyword>
<evidence type="ECO:0000313" key="8">
    <source>
        <dbReference type="Proteomes" id="UP000092401"/>
    </source>
</evidence>
<dbReference type="Pfam" id="PF01609">
    <property type="entry name" value="DDE_Tnp_1"/>
    <property type="match status" value="1"/>
</dbReference>
<feature type="domain" description="Transposase IS4-like" evidence="5">
    <location>
        <begin position="141"/>
        <end position="301"/>
    </location>
</feature>
<dbReference type="Proteomes" id="UP000092401">
    <property type="component" value="Unassembled WGS sequence"/>
</dbReference>
<evidence type="ECO:0000256" key="4">
    <source>
        <dbReference type="SAM" id="MobiDB-lite"/>
    </source>
</evidence>
<evidence type="ECO:0000259" key="5">
    <source>
        <dbReference type="Pfam" id="PF01609"/>
    </source>
</evidence>
<dbReference type="Pfam" id="PF05598">
    <property type="entry name" value="DUF772"/>
    <property type="match status" value="1"/>
</dbReference>
<dbReference type="PANTHER" id="PTHR35604:SF2">
    <property type="entry name" value="TRANSPOSASE INSH FOR INSERTION SEQUENCE ELEMENT IS5A-RELATED"/>
    <property type="match status" value="1"/>
</dbReference>
<organism evidence="7 8">
    <name type="scientific">Candidatus Methanofastidiosum methylothiophilum</name>
    <dbReference type="NCBI Taxonomy" id="1705564"/>
    <lineage>
        <taxon>Archaea</taxon>
        <taxon>Methanobacteriati</taxon>
        <taxon>Methanobacteriota</taxon>
        <taxon>Stenosarchaea group</taxon>
        <taxon>Candidatus Methanofastidiosia</taxon>
        <taxon>Candidatus Methanofastidiosales</taxon>
        <taxon>Candidatus Methanofastidiosaceae</taxon>
        <taxon>Candidatus Methanofastidiosum</taxon>
    </lineage>
</organism>
<evidence type="ECO:0000256" key="1">
    <source>
        <dbReference type="ARBA" id="ARBA00003544"/>
    </source>
</evidence>
<evidence type="ECO:0000259" key="6">
    <source>
        <dbReference type="Pfam" id="PF05598"/>
    </source>
</evidence>
<dbReference type="InterPro" id="IPR008490">
    <property type="entry name" value="Transposase_InsH_N"/>
</dbReference>
<dbReference type="AlphaFoldDB" id="A0A150IHQ7"/>
<feature type="compositionally biased region" description="Basic and acidic residues" evidence="4">
    <location>
        <begin position="157"/>
        <end position="172"/>
    </location>
</feature>
<dbReference type="PANTHER" id="PTHR35604">
    <property type="entry name" value="TRANSPOSASE INSH FOR INSERTION SEQUENCE ELEMENT IS5A-RELATED"/>
    <property type="match status" value="1"/>
</dbReference>
<comment type="function">
    <text evidence="1">Involved in the transposition of the insertion sequence IS5.</text>
</comment>
<dbReference type="GO" id="GO:0004803">
    <property type="term" value="F:transposase activity"/>
    <property type="evidence" value="ECO:0007669"/>
    <property type="project" value="InterPro"/>
</dbReference>
<keyword evidence="3" id="KW-0233">DNA recombination</keyword>
<reference evidence="7 8" key="1">
    <citation type="journal article" date="2016" name="ISME J.">
        <title>Chasing the elusive Euryarchaeota class WSA2: genomes reveal a uniquely fastidious methyl-reducing methanogen.</title>
        <authorList>
            <person name="Nobu M.K."/>
            <person name="Narihiro T."/>
            <person name="Kuroda K."/>
            <person name="Mei R."/>
            <person name="Liu W.T."/>
        </authorList>
    </citation>
    <scope>NUCLEOTIDE SEQUENCE [LARGE SCALE GENOMIC DNA]</scope>
    <source>
        <strain evidence="7">B03fssc0709_Meth_Bin005</strain>
    </source>
</reference>
<dbReference type="NCBIfam" id="NF033581">
    <property type="entry name" value="transpos_IS5_4"/>
    <property type="match status" value="1"/>
</dbReference>
<dbReference type="InterPro" id="IPR002559">
    <property type="entry name" value="Transposase_11"/>
</dbReference>
<sequence length="313" mass="35807">MTTLLDIAIKERYENLLKVGDKLAEISKHVNWKPFVSIVSGLYDNKSDKGGRPNMDEIVMVKMLILQGLYGLSDPELERQVNDRISFQNFLGFPEKIPDYSTVWYFRERLAKSGKDKMIWEEFQRQIESKGLGIRKGVAQDATIITSDSGKSGNGSRGEKAKTRRSKDGEWAKRKTDSKFGYKAHTKIDIDHGIVRDFTITSANVHDINVDLTKAGEVGYKDKGYSGQETLSYNGIIKKKPKGKKLSFRDIHRNNRISKKRCKVERHYAVIKRVFNFGHVLVTTISRVRVKTMFTLFCFNIYQLQTLAKNALA</sequence>
<gene>
    <name evidence="7" type="ORF">APG10_01667</name>
</gene>
<dbReference type="GO" id="GO:0006313">
    <property type="term" value="P:DNA transposition"/>
    <property type="evidence" value="ECO:0007669"/>
    <property type="project" value="InterPro"/>
</dbReference>
<feature type="domain" description="Transposase InsH N-terminal" evidence="6">
    <location>
        <begin position="13"/>
        <end position="109"/>
    </location>
</feature>
<proteinExistence type="predicted"/>
<dbReference type="PATRIC" id="fig|1706436.3.peg.1684"/>
<dbReference type="EMBL" id="LNGE01000059">
    <property type="protein sequence ID" value="KYC44516.1"/>
    <property type="molecule type" value="Genomic_DNA"/>
</dbReference>
<evidence type="ECO:0000256" key="2">
    <source>
        <dbReference type="ARBA" id="ARBA00023125"/>
    </source>
</evidence>